<gene>
    <name evidence="5" type="primary">LOC115624486</name>
</gene>
<dbReference type="InterPro" id="IPR001254">
    <property type="entry name" value="Trypsin_dom"/>
</dbReference>
<evidence type="ECO:0000313" key="4">
    <source>
        <dbReference type="Proteomes" id="UP000504634"/>
    </source>
</evidence>
<dbReference type="AlphaFoldDB" id="A0A6J2TGC5"/>
<accession>A0A6J2TGC5</accession>
<dbReference type="PROSITE" id="PS50240">
    <property type="entry name" value="TRYPSIN_DOM"/>
    <property type="match status" value="1"/>
</dbReference>
<comment type="similarity">
    <text evidence="2">Belongs to the peptidase S1 family. CLIP subfamily.</text>
</comment>
<dbReference type="InterPro" id="IPR043504">
    <property type="entry name" value="Peptidase_S1_PA_chymotrypsin"/>
</dbReference>
<feature type="domain" description="Peptidase S1" evidence="3">
    <location>
        <begin position="206"/>
        <end position="454"/>
    </location>
</feature>
<reference evidence="5" key="1">
    <citation type="submission" date="2025-08" db="UniProtKB">
        <authorList>
            <consortium name="RefSeq"/>
        </authorList>
    </citation>
    <scope>IDENTIFICATION</scope>
    <source>
        <strain evidence="5">11010-0011.00</strain>
        <tissue evidence="5">Whole body</tissue>
    </source>
</reference>
<dbReference type="SMART" id="SM00020">
    <property type="entry name" value="Tryp_SPc"/>
    <property type="match status" value="1"/>
</dbReference>
<keyword evidence="1" id="KW-1015">Disulfide bond</keyword>
<proteinExistence type="inferred from homology"/>
<protein>
    <submittedName>
        <fullName evidence="5">Phenoloxidase-activating factor 2-like</fullName>
    </submittedName>
</protein>
<dbReference type="Gene3D" id="2.40.10.10">
    <property type="entry name" value="Trypsin-like serine proteases"/>
    <property type="match status" value="1"/>
</dbReference>
<dbReference type="Pfam" id="PF00089">
    <property type="entry name" value="Trypsin"/>
    <property type="match status" value="1"/>
</dbReference>
<sequence>MAACQHINPLHYKTQDATGMRRDSTEFGNNAETVEPIRKSWNIINTNTVLGKDLDVLEAELRRELMSGFENELNSVLGKFFQQLAARNANCNNNADASSHAFETNQAASTLGLKTVDIIPQIVQNSSIDGENIRVSCGIGEECVPERLCSNQNVADDHKNTNCAASQVCCLTENKINETATLVLSPPATDNRCGQRNAEGLPGTTTTSGTNEAKFGEFPWIIAVMKRKFYGTEFPNDTYIGAGSLISSNVVLTAAHIVFDKSIDDLFVRAGALEFKTFSYNYPYENRYISEKIVHESFTGVNNIALLILSFPFPLAVHIQPICLPSSENTFEATGCFLSGWGISSHDGSSDIKQLKKVEHSTIERQRCENMLRKTRLGPYFRLHISFMCAIGEKGLGSCKGDGGAPLVCPIVGSISRYQQVGVASWGIGCGEENVPDVYARVDFARNWIDDNLKLRHIELCDC</sequence>
<name>A0A6J2TGC5_DROLE</name>
<dbReference type="CDD" id="cd00190">
    <property type="entry name" value="Tryp_SPc"/>
    <property type="match status" value="1"/>
</dbReference>
<dbReference type="Proteomes" id="UP000504634">
    <property type="component" value="Unplaced"/>
</dbReference>
<organism evidence="4 5">
    <name type="scientific">Drosophila lebanonensis</name>
    <name type="common">Fruit fly</name>
    <name type="synonym">Scaptodrosophila lebanonensis</name>
    <dbReference type="NCBI Taxonomy" id="7225"/>
    <lineage>
        <taxon>Eukaryota</taxon>
        <taxon>Metazoa</taxon>
        <taxon>Ecdysozoa</taxon>
        <taxon>Arthropoda</taxon>
        <taxon>Hexapoda</taxon>
        <taxon>Insecta</taxon>
        <taxon>Pterygota</taxon>
        <taxon>Neoptera</taxon>
        <taxon>Endopterygota</taxon>
        <taxon>Diptera</taxon>
        <taxon>Brachycera</taxon>
        <taxon>Muscomorpha</taxon>
        <taxon>Ephydroidea</taxon>
        <taxon>Drosophilidae</taxon>
        <taxon>Scaptodrosophila</taxon>
    </lineage>
</organism>
<evidence type="ECO:0000259" key="3">
    <source>
        <dbReference type="PROSITE" id="PS50240"/>
    </source>
</evidence>
<keyword evidence="4" id="KW-1185">Reference proteome</keyword>
<dbReference type="RefSeq" id="XP_030375049.1">
    <property type="nucleotide sequence ID" value="XM_030519189.1"/>
</dbReference>
<dbReference type="GeneID" id="115624486"/>
<dbReference type="SUPFAM" id="SSF50494">
    <property type="entry name" value="Trypsin-like serine proteases"/>
    <property type="match status" value="1"/>
</dbReference>
<dbReference type="GO" id="GO:0006508">
    <property type="term" value="P:proteolysis"/>
    <property type="evidence" value="ECO:0007669"/>
    <property type="project" value="InterPro"/>
</dbReference>
<evidence type="ECO:0000313" key="5">
    <source>
        <dbReference type="RefSeq" id="XP_030375049.1"/>
    </source>
</evidence>
<dbReference type="GO" id="GO:0004252">
    <property type="term" value="F:serine-type endopeptidase activity"/>
    <property type="evidence" value="ECO:0007669"/>
    <property type="project" value="InterPro"/>
</dbReference>
<dbReference type="InterPro" id="IPR001314">
    <property type="entry name" value="Peptidase_S1A"/>
</dbReference>
<dbReference type="PANTHER" id="PTHR24258">
    <property type="entry name" value="SERINE PROTEASE-RELATED"/>
    <property type="match status" value="1"/>
</dbReference>
<dbReference type="PANTHER" id="PTHR24258:SF129">
    <property type="entry name" value="LP15124P-RELATED"/>
    <property type="match status" value="1"/>
</dbReference>
<evidence type="ECO:0000256" key="1">
    <source>
        <dbReference type="ARBA" id="ARBA00023157"/>
    </source>
</evidence>
<dbReference type="PRINTS" id="PR00722">
    <property type="entry name" value="CHYMOTRYPSIN"/>
</dbReference>
<dbReference type="InterPro" id="IPR009003">
    <property type="entry name" value="Peptidase_S1_PA"/>
</dbReference>
<evidence type="ECO:0000256" key="2">
    <source>
        <dbReference type="ARBA" id="ARBA00024195"/>
    </source>
</evidence>
<dbReference type="OrthoDB" id="6261922at2759"/>
<dbReference type="FunFam" id="2.40.10.10:FF:000002">
    <property type="entry name" value="Transmembrane protease serine"/>
    <property type="match status" value="1"/>
</dbReference>